<accession>A0A8E2DKE0</accession>
<dbReference type="Proteomes" id="UP000250043">
    <property type="component" value="Unassembled WGS sequence"/>
</dbReference>
<reference evidence="1 2" key="1">
    <citation type="submission" date="2016-07" db="EMBL/GenBank/DDBJ databases">
        <title>Draft genome of the white-rot fungus Obba rivulosa 3A-2.</title>
        <authorList>
            <consortium name="DOE Joint Genome Institute"/>
            <person name="Miettinen O."/>
            <person name="Riley R."/>
            <person name="Acob R."/>
            <person name="Barry K."/>
            <person name="Cullen D."/>
            <person name="De Vries R."/>
            <person name="Hainaut M."/>
            <person name="Hatakka A."/>
            <person name="Henrissat B."/>
            <person name="Hilden K."/>
            <person name="Kuo R."/>
            <person name="Labutti K."/>
            <person name="Lipzen A."/>
            <person name="Makela M.R."/>
            <person name="Sandor L."/>
            <person name="Spatafora J.W."/>
            <person name="Grigoriev I.V."/>
            <person name="Hibbett D.S."/>
        </authorList>
    </citation>
    <scope>NUCLEOTIDE SEQUENCE [LARGE SCALE GENOMIC DNA]</scope>
    <source>
        <strain evidence="1 2">3A-2</strain>
    </source>
</reference>
<evidence type="ECO:0000313" key="2">
    <source>
        <dbReference type="Proteomes" id="UP000250043"/>
    </source>
</evidence>
<proteinExistence type="predicted"/>
<dbReference type="AlphaFoldDB" id="A0A8E2DKE0"/>
<evidence type="ECO:0000313" key="1">
    <source>
        <dbReference type="EMBL" id="OCH90357.1"/>
    </source>
</evidence>
<organism evidence="1 2">
    <name type="scientific">Obba rivulosa</name>
    <dbReference type="NCBI Taxonomy" id="1052685"/>
    <lineage>
        <taxon>Eukaryota</taxon>
        <taxon>Fungi</taxon>
        <taxon>Dikarya</taxon>
        <taxon>Basidiomycota</taxon>
        <taxon>Agaricomycotina</taxon>
        <taxon>Agaricomycetes</taxon>
        <taxon>Polyporales</taxon>
        <taxon>Gelatoporiaceae</taxon>
        <taxon>Obba</taxon>
    </lineage>
</organism>
<keyword evidence="2" id="KW-1185">Reference proteome</keyword>
<sequence length="147" mass="16370">MSFLDSRPAYFRVLGIEIIDRPDYDLMVNASSCNRIPAAQVKNWVPVPWRCLSVPPSLDAVDIPTVQDLVEFVQVLDAIYLVDPSICPPTRREIRNGMLVAGVIFLSNHMSEPQAVELVGQRHAAICSFFAVVAESEWITGSPIIKF</sequence>
<protein>
    <submittedName>
        <fullName evidence="1">Uncharacterized protein</fullName>
    </submittedName>
</protein>
<dbReference type="EMBL" id="KV722406">
    <property type="protein sequence ID" value="OCH90357.1"/>
    <property type="molecule type" value="Genomic_DNA"/>
</dbReference>
<name>A0A8E2DKE0_9APHY</name>
<gene>
    <name evidence="1" type="ORF">OBBRIDRAFT_804067</name>
</gene>